<gene>
    <name evidence="2" type="primary">AVEN_186992_1</name>
    <name evidence="2" type="ORF">CEXT_531981</name>
</gene>
<organism evidence="2 3">
    <name type="scientific">Caerostris extrusa</name>
    <name type="common">Bark spider</name>
    <name type="synonym">Caerostris bankana</name>
    <dbReference type="NCBI Taxonomy" id="172846"/>
    <lineage>
        <taxon>Eukaryota</taxon>
        <taxon>Metazoa</taxon>
        <taxon>Ecdysozoa</taxon>
        <taxon>Arthropoda</taxon>
        <taxon>Chelicerata</taxon>
        <taxon>Arachnida</taxon>
        <taxon>Araneae</taxon>
        <taxon>Araneomorphae</taxon>
        <taxon>Entelegynae</taxon>
        <taxon>Araneoidea</taxon>
        <taxon>Araneidae</taxon>
        <taxon>Caerostris</taxon>
    </lineage>
</organism>
<name>A0AAV4RTJ6_CAEEX</name>
<dbReference type="SUPFAM" id="SSF56219">
    <property type="entry name" value="DNase I-like"/>
    <property type="match status" value="1"/>
</dbReference>
<dbReference type="InterPro" id="IPR005135">
    <property type="entry name" value="Endo/exonuclease/phosphatase"/>
</dbReference>
<feature type="domain" description="Endonuclease/exonuclease/phosphatase" evidence="1">
    <location>
        <begin position="77"/>
        <end position="129"/>
    </location>
</feature>
<evidence type="ECO:0000259" key="1">
    <source>
        <dbReference type="Pfam" id="PF14529"/>
    </source>
</evidence>
<protein>
    <recommendedName>
        <fullName evidence="1">Endonuclease/exonuclease/phosphatase domain-containing protein</fullName>
    </recommendedName>
</protein>
<evidence type="ECO:0000313" key="3">
    <source>
        <dbReference type="Proteomes" id="UP001054945"/>
    </source>
</evidence>
<dbReference type="EMBL" id="BPLR01008272">
    <property type="protein sequence ID" value="GIY23427.1"/>
    <property type="molecule type" value="Genomic_DNA"/>
</dbReference>
<dbReference type="GO" id="GO:0003824">
    <property type="term" value="F:catalytic activity"/>
    <property type="evidence" value="ECO:0007669"/>
    <property type="project" value="InterPro"/>
</dbReference>
<dbReference type="Proteomes" id="UP001054945">
    <property type="component" value="Unassembled WGS sequence"/>
</dbReference>
<dbReference type="Pfam" id="PF14529">
    <property type="entry name" value="Exo_endo_phos_2"/>
    <property type="match status" value="1"/>
</dbReference>
<comment type="caution">
    <text evidence="2">The sequence shown here is derived from an EMBL/GenBank/DDBJ whole genome shotgun (WGS) entry which is preliminary data.</text>
</comment>
<dbReference type="Gene3D" id="3.60.10.10">
    <property type="entry name" value="Endonuclease/exonuclease/phosphatase"/>
    <property type="match status" value="1"/>
</dbReference>
<dbReference type="InterPro" id="IPR036691">
    <property type="entry name" value="Endo/exonu/phosph_ase_sf"/>
</dbReference>
<evidence type="ECO:0000313" key="2">
    <source>
        <dbReference type="EMBL" id="GIY23427.1"/>
    </source>
</evidence>
<keyword evidence="3" id="KW-1185">Reference proteome</keyword>
<dbReference type="AlphaFoldDB" id="A0AAV4RTJ6"/>
<accession>A0AAV4RTJ6</accession>
<sequence>MSEFWVFQETFLKADGRLSFHNKILFRTHRNNRSGSGLLIGIPTNMSGRIIFENAQEPNEILEMLAVEIQSHNFTFTIINIYAPHRFDNKEVQNFFSNLKTKTFIFGDFNLHHPFWGGKTSTPKAKNFWSG</sequence>
<reference evidence="2 3" key="1">
    <citation type="submission" date="2021-06" db="EMBL/GenBank/DDBJ databases">
        <title>Caerostris extrusa draft genome.</title>
        <authorList>
            <person name="Kono N."/>
            <person name="Arakawa K."/>
        </authorList>
    </citation>
    <scope>NUCLEOTIDE SEQUENCE [LARGE SCALE GENOMIC DNA]</scope>
</reference>
<proteinExistence type="predicted"/>